<dbReference type="AlphaFoldDB" id="A0AAD3TH15"/>
<dbReference type="FunFam" id="3.90.920.10:FF:000001">
    <property type="entry name" value="DNA primase"/>
    <property type="match status" value="1"/>
</dbReference>
<reference evidence="13" key="1">
    <citation type="submission" date="2023-05" db="EMBL/GenBank/DDBJ databases">
        <title>Nepenthes gracilis genome sequencing.</title>
        <authorList>
            <person name="Fukushima K."/>
        </authorList>
    </citation>
    <scope>NUCLEOTIDE SEQUENCE</scope>
    <source>
        <strain evidence="13">SING2019-196</strain>
    </source>
</reference>
<organism evidence="13 14">
    <name type="scientific">Nepenthes gracilis</name>
    <name type="common">Slender pitcher plant</name>
    <dbReference type="NCBI Taxonomy" id="150966"/>
    <lineage>
        <taxon>Eukaryota</taxon>
        <taxon>Viridiplantae</taxon>
        <taxon>Streptophyta</taxon>
        <taxon>Embryophyta</taxon>
        <taxon>Tracheophyta</taxon>
        <taxon>Spermatophyta</taxon>
        <taxon>Magnoliopsida</taxon>
        <taxon>eudicotyledons</taxon>
        <taxon>Gunneridae</taxon>
        <taxon>Pentapetalae</taxon>
        <taxon>Caryophyllales</taxon>
        <taxon>Nepenthaceae</taxon>
        <taxon>Nepenthes</taxon>
    </lineage>
</organism>
<dbReference type="GO" id="GO:0003899">
    <property type="term" value="F:DNA-directed RNA polymerase activity"/>
    <property type="evidence" value="ECO:0007669"/>
    <property type="project" value="InterPro"/>
</dbReference>
<evidence type="ECO:0000256" key="10">
    <source>
        <dbReference type="ARBA" id="ARBA00022833"/>
    </source>
</evidence>
<dbReference type="NCBIfam" id="TIGR00335">
    <property type="entry name" value="primase_sml"/>
    <property type="match status" value="1"/>
</dbReference>
<dbReference type="Proteomes" id="UP001279734">
    <property type="component" value="Unassembled WGS sequence"/>
</dbReference>
<name>A0AAD3TH15_NEPGR</name>
<dbReference type="InterPro" id="IPR014052">
    <property type="entry name" value="DNA_primase_ssu_euk/arc"/>
</dbReference>
<sequence length="459" mass="52972">MTREEVEHAKDDMLIDGCEAQALDLKQANAVPDGFNVNYLKIYYGKLFPYYEIFKWMSYGNDGKHPACDQSYLGRREFSFTLENDIYVRFQSFSSASELENSIKEKCPFKIDIGPVYSVDPAKRHAYEQTGNNVFTPVERELIFDIDMTDYDDVRYCCSGADVCLDCWPLMTVAIKVIDTALRDDFGFNNILWVFSGRRGVHCWVCDGKARRLTNEQRAAIAEYFRVDMGGENSQKKVVLGGHALHPFLGRSYTEVLKSFFEERLLSSQKILSTEERFEKILDMIPDESITSDLRGRWQENRRSSTNKEDINVVRWEQLKHILQSSKQKDKGLRRCVEEIVFYYTYPRLDMEVSKHMNHLLKAPFCVHPKTGRVCVPIDPNCCDEFDPTTVPTLSQLLEELNRSGVGGDGETELDQTSLGESVRFFRSAFVQPLLKSCKEEMESSYNAKLQQKKNSITW</sequence>
<comment type="caution">
    <text evidence="13">The sequence shown here is derived from an EMBL/GenBank/DDBJ whole genome shotgun (WGS) entry which is preliminary data.</text>
</comment>
<evidence type="ECO:0000256" key="8">
    <source>
        <dbReference type="ARBA" id="ARBA00022705"/>
    </source>
</evidence>
<evidence type="ECO:0000313" key="13">
    <source>
        <dbReference type="EMBL" id="GMH29765.1"/>
    </source>
</evidence>
<evidence type="ECO:0000256" key="5">
    <source>
        <dbReference type="ARBA" id="ARBA00022515"/>
    </source>
</evidence>
<dbReference type="GO" id="GO:0046872">
    <property type="term" value="F:metal ion binding"/>
    <property type="evidence" value="ECO:0007669"/>
    <property type="project" value="UniProtKB-KW"/>
</dbReference>
<accession>A0AAD3TH15</accession>
<evidence type="ECO:0000256" key="3">
    <source>
        <dbReference type="ARBA" id="ARBA00009762"/>
    </source>
</evidence>
<dbReference type="Gene3D" id="3.90.920.10">
    <property type="entry name" value="DNA primase, PRIM domain"/>
    <property type="match status" value="1"/>
</dbReference>
<comment type="cofactor">
    <cofactor evidence="1">
        <name>Mn(2+)</name>
        <dbReference type="ChEBI" id="CHEBI:29035"/>
    </cofactor>
</comment>
<comment type="cofactor">
    <cofactor evidence="2">
        <name>Mg(2+)</name>
        <dbReference type="ChEBI" id="CHEBI:18420"/>
    </cofactor>
</comment>
<keyword evidence="6 12" id="KW-0808">Transferase</keyword>
<evidence type="ECO:0000256" key="4">
    <source>
        <dbReference type="ARBA" id="ARBA00022478"/>
    </source>
</evidence>
<evidence type="ECO:0000256" key="6">
    <source>
        <dbReference type="ARBA" id="ARBA00022679"/>
    </source>
</evidence>
<gene>
    <name evidence="13" type="ORF">Nepgr_031608</name>
</gene>
<evidence type="ECO:0000256" key="7">
    <source>
        <dbReference type="ARBA" id="ARBA00022695"/>
    </source>
</evidence>
<evidence type="ECO:0000256" key="2">
    <source>
        <dbReference type="ARBA" id="ARBA00001946"/>
    </source>
</evidence>
<dbReference type="InterPro" id="IPR002755">
    <property type="entry name" value="DNA_primase_S"/>
</dbReference>
<protein>
    <recommendedName>
        <fullName evidence="12">DNA primase</fullName>
        <ecNumber evidence="12">2.7.7.-</ecNumber>
    </recommendedName>
</protein>
<keyword evidence="8 12" id="KW-0235">DNA replication</keyword>
<evidence type="ECO:0000256" key="11">
    <source>
        <dbReference type="ARBA" id="ARBA00023163"/>
    </source>
</evidence>
<comment type="similarity">
    <text evidence="3 12">Belongs to the eukaryotic-type primase small subunit family.</text>
</comment>
<evidence type="ECO:0000313" key="14">
    <source>
        <dbReference type="Proteomes" id="UP001279734"/>
    </source>
</evidence>
<keyword evidence="5 12" id="KW-0639">Primosome</keyword>
<evidence type="ECO:0000256" key="12">
    <source>
        <dbReference type="RuleBase" id="RU003514"/>
    </source>
</evidence>
<keyword evidence="4 12" id="KW-0240">DNA-directed RNA polymerase</keyword>
<dbReference type="PANTHER" id="PTHR10536">
    <property type="entry name" value="DNA PRIMASE SMALL SUBUNIT"/>
    <property type="match status" value="1"/>
</dbReference>
<keyword evidence="14" id="KW-1185">Reference proteome</keyword>
<dbReference type="SUPFAM" id="SSF56747">
    <property type="entry name" value="Prim-pol domain"/>
    <property type="match status" value="1"/>
</dbReference>
<keyword evidence="11" id="KW-0804">Transcription</keyword>
<dbReference type="GO" id="GO:0006269">
    <property type="term" value="P:DNA replication, synthesis of primer"/>
    <property type="evidence" value="ECO:0007669"/>
    <property type="project" value="UniProtKB-KW"/>
</dbReference>
<evidence type="ECO:0000256" key="1">
    <source>
        <dbReference type="ARBA" id="ARBA00001936"/>
    </source>
</evidence>
<evidence type="ECO:0000256" key="9">
    <source>
        <dbReference type="ARBA" id="ARBA00022723"/>
    </source>
</evidence>
<keyword evidence="7" id="KW-0548">Nucleotidyltransferase</keyword>
<proteinExistence type="inferred from homology"/>
<keyword evidence="10" id="KW-0862">Zinc</keyword>
<dbReference type="Pfam" id="PF01896">
    <property type="entry name" value="DNA_primase_S"/>
    <property type="match status" value="1"/>
</dbReference>
<dbReference type="CDD" id="cd04860">
    <property type="entry name" value="AE_Prim_S"/>
    <property type="match status" value="1"/>
</dbReference>
<dbReference type="GO" id="GO:0005658">
    <property type="term" value="C:alpha DNA polymerase:primase complex"/>
    <property type="evidence" value="ECO:0007669"/>
    <property type="project" value="UniProtKB-ARBA"/>
</dbReference>
<keyword evidence="9" id="KW-0479">Metal-binding</keyword>
<dbReference type="EMBL" id="BSYO01000037">
    <property type="protein sequence ID" value="GMH29765.1"/>
    <property type="molecule type" value="Genomic_DNA"/>
</dbReference>
<dbReference type="EC" id="2.7.7.-" evidence="12"/>